<dbReference type="PANTHER" id="PTHR43022:SF1">
    <property type="entry name" value="PROTEIN SMF"/>
    <property type="match status" value="1"/>
</dbReference>
<feature type="domain" description="Smf/DprA SLOG" evidence="2">
    <location>
        <begin position="97"/>
        <end position="271"/>
    </location>
</feature>
<comment type="caution">
    <text evidence="3">The sequence shown here is derived from an EMBL/GenBank/DDBJ whole genome shotgun (WGS) entry which is preliminary data.</text>
</comment>
<organism evidence="3 4">
    <name type="scientific">Thiospirillum jenense</name>
    <dbReference type="NCBI Taxonomy" id="1653858"/>
    <lineage>
        <taxon>Bacteria</taxon>
        <taxon>Pseudomonadati</taxon>
        <taxon>Pseudomonadota</taxon>
        <taxon>Gammaproteobacteria</taxon>
        <taxon>Chromatiales</taxon>
        <taxon>Chromatiaceae</taxon>
        <taxon>Thiospirillum</taxon>
    </lineage>
</organism>
<dbReference type="Gene3D" id="3.40.50.450">
    <property type="match status" value="1"/>
</dbReference>
<name>A0A839HHN5_9GAMM</name>
<keyword evidence="4" id="KW-1185">Reference proteome</keyword>
<evidence type="ECO:0000259" key="2">
    <source>
        <dbReference type="Pfam" id="PF02481"/>
    </source>
</evidence>
<evidence type="ECO:0000313" key="4">
    <source>
        <dbReference type="Proteomes" id="UP000548632"/>
    </source>
</evidence>
<dbReference type="Pfam" id="PF02481">
    <property type="entry name" value="DNA_processg_A"/>
    <property type="match status" value="1"/>
</dbReference>
<comment type="similarity">
    <text evidence="1">Belongs to the DprA/Smf family.</text>
</comment>
<proteinExistence type="inferred from homology"/>
<dbReference type="AlphaFoldDB" id="A0A839HHN5"/>
<dbReference type="RefSeq" id="WP_182585020.1">
    <property type="nucleotide sequence ID" value="NZ_JABVCQ010000063.1"/>
</dbReference>
<dbReference type="InterPro" id="IPR003488">
    <property type="entry name" value="DprA"/>
</dbReference>
<reference evidence="3 4" key="1">
    <citation type="journal article" date="2020" name="Arch. Microbiol.">
        <title>The genome sequence of the giant phototrophic gammaproteobacterium Thiospirillum jenense gives insight into its physiological properties and phylogenetic relationships.</title>
        <authorList>
            <person name="Imhoff J.F."/>
            <person name="Meyer T.E."/>
            <person name="Kyndt J.A."/>
        </authorList>
    </citation>
    <scope>NUCLEOTIDE SEQUENCE [LARGE SCALE GENOMIC DNA]</scope>
    <source>
        <strain evidence="3 4">DSM 216</strain>
    </source>
</reference>
<evidence type="ECO:0000313" key="3">
    <source>
        <dbReference type="EMBL" id="MBB1127400.1"/>
    </source>
</evidence>
<dbReference type="SUPFAM" id="SSF102405">
    <property type="entry name" value="MCP/YpsA-like"/>
    <property type="match status" value="1"/>
</dbReference>
<protein>
    <submittedName>
        <fullName evidence="3">DNA-processing protein DprA</fullName>
    </submittedName>
</protein>
<gene>
    <name evidence="3" type="ORF">HUK38_14410</name>
</gene>
<evidence type="ECO:0000256" key="1">
    <source>
        <dbReference type="ARBA" id="ARBA00006525"/>
    </source>
</evidence>
<dbReference type="PANTHER" id="PTHR43022">
    <property type="entry name" value="PROTEIN SMF"/>
    <property type="match status" value="1"/>
</dbReference>
<dbReference type="GO" id="GO:0009294">
    <property type="term" value="P:DNA-mediated transformation"/>
    <property type="evidence" value="ECO:0007669"/>
    <property type="project" value="InterPro"/>
</dbReference>
<dbReference type="EMBL" id="JABVCQ010000063">
    <property type="protein sequence ID" value="MBB1127400.1"/>
    <property type="molecule type" value="Genomic_DNA"/>
</dbReference>
<dbReference type="Proteomes" id="UP000548632">
    <property type="component" value="Unassembled WGS sequence"/>
</dbReference>
<accession>A0A839HHN5</accession>
<sequence>MTTLSLNTQAILLFTAPLLIGRNSPAADVLTPKEYRQLVKLLKTHRYQPGDLLTSAASALYQLLGDQFNTARLESLLARGFQLSQAVERWHSRALWVISRADENYPHCLKERLKDHAPAILYGCGDQQLLNSGGLAVVGSRQVNDTLIEYTEHIGQLTAQAGQMLISGGARGIDQAAMRGALAAGGRVIGVAADNLERAALNPENRHLLLDHQLLLVSPYDPAAGFNVGNAMQRNKLIYALATAALVVHSDYKTGGTWAGAIEQLQKYRFIPIYVRVPDEPVPGLQALQQAGAVPWPNPMTLNELTAILQGVDSPTSFNKNDADNTIVNSSGVPPVLLESTEHPAAAASLPISAACMSNSAEELFATVRLLMTRLTVPKTESEIAQELNVSKTQVKQWLERLVAEGVLKKSARPVRYQATHDLSKKHNQLGLILD</sequence>
<dbReference type="InterPro" id="IPR057666">
    <property type="entry name" value="DrpA_SLOG"/>
</dbReference>